<proteinExistence type="predicted"/>
<keyword evidence="2" id="KW-0732">Signal</keyword>
<accession>A0A368ZGA9</accession>
<gene>
    <name evidence="3" type="ORF">DFQ08_102512</name>
</gene>
<dbReference type="Proteomes" id="UP000253436">
    <property type="component" value="Unassembled WGS sequence"/>
</dbReference>
<feature type="transmembrane region" description="Helical" evidence="1">
    <location>
        <begin position="35"/>
        <end position="54"/>
    </location>
</feature>
<dbReference type="EMBL" id="QPJO01000002">
    <property type="protein sequence ID" value="RCW92483.1"/>
    <property type="molecule type" value="Genomic_DNA"/>
</dbReference>
<comment type="caution">
    <text evidence="3">The sequence shown here is derived from an EMBL/GenBank/DDBJ whole genome shotgun (WGS) entry which is preliminary data.</text>
</comment>
<evidence type="ECO:0000313" key="3">
    <source>
        <dbReference type="EMBL" id="RCW92483.1"/>
    </source>
</evidence>
<keyword evidence="1" id="KW-0472">Membrane</keyword>
<feature type="chain" id="PRO_5017025730" description="MYXO-CTERM domain-containing protein" evidence="2">
    <location>
        <begin position="20"/>
        <end position="64"/>
    </location>
</feature>
<name>A0A368ZGA9_9FLAO</name>
<keyword evidence="1" id="KW-0812">Transmembrane</keyword>
<evidence type="ECO:0008006" key="5">
    <source>
        <dbReference type="Google" id="ProtNLM"/>
    </source>
</evidence>
<evidence type="ECO:0000256" key="2">
    <source>
        <dbReference type="SAM" id="SignalP"/>
    </source>
</evidence>
<dbReference type="RefSeq" id="WP_114309179.1">
    <property type="nucleotide sequence ID" value="NZ_QPJO01000002.1"/>
</dbReference>
<protein>
    <recommendedName>
        <fullName evidence="5">MYXO-CTERM domain-containing protein</fullName>
    </recommendedName>
</protein>
<evidence type="ECO:0000256" key="1">
    <source>
        <dbReference type="SAM" id="Phobius"/>
    </source>
</evidence>
<feature type="signal peptide" evidence="2">
    <location>
        <begin position="1"/>
        <end position="19"/>
    </location>
</feature>
<dbReference type="OrthoDB" id="1452878at2"/>
<keyword evidence="1" id="KW-1133">Transmembrane helix</keyword>
<keyword evidence="4" id="KW-1185">Reference proteome</keyword>
<sequence>MKKSLSILTLVISSQILLAHPGSDHHSHSSFIGEWAWLLIPAIALVGLVWKFGVNKTSSEKSKK</sequence>
<reference evidence="3 4" key="1">
    <citation type="submission" date="2018-07" db="EMBL/GenBank/DDBJ databases">
        <title>Genomic Encyclopedia of Type Strains, Phase III (KMG-III): the genomes of soil and plant-associated and newly described type strains.</title>
        <authorList>
            <person name="Whitman W."/>
        </authorList>
    </citation>
    <scope>NUCLEOTIDE SEQUENCE [LARGE SCALE GENOMIC DNA]</scope>
    <source>
        <strain evidence="3 4">CECT 7958</strain>
    </source>
</reference>
<evidence type="ECO:0000313" key="4">
    <source>
        <dbReference type="Proteomes" id="UP000253436"/>
    </source>
</evidence>
<organism evidence="3 4">
    <name type="scientific">Winogradskyella arenosi</name>
    <dbReference type="NCBI Taxonomy" id="533325"/>
    <lineage>
        <taxon>Bacteria</taxon>
        <taxon>Pseudomonadati</taxon>
        <taxon>Bacteroidota</taxon>
        <taxon>Flavobacteriia</taxon>
        <taxon>Flavobacteriales</taxon>
        <taxon>Flavobacteriaceae</taxon>
        <taxon>Winogradskyella</taxon>
    </lineage>
</organism>
<dbReference type="AlphaFoldDB" id="A0A368ZGA9"/>